<dbReference type="InterPro" id="IPR013783">
    <property type="entry name" value="Ig-like_fold"/>
</dbReference>
<dbReference type="Gene3D" id="2.60.40.10">
    <property type="entry name" value="Immunoglobulins"/>
    <property type="match status" value="1"/>
</dbReference>
<keyword evidence="3" id="KW-0326">Glycosidase</keyword>
<evidence type="ECO:0000259" key="6">
    <source>
        <dbReference type="Pfam" id="PF02837"/>
    </source>
</evidence>
<dbReference type="SUPFAM" id="SSF49785">
    <property type="entry name" value="Galactose-binding domain-like"/>
    <property type="match status" value="1"/>
</dbReference>
<dbReference type="PANTHER" id="PTHR42732:SF2">
    <property type="entry name" value="BETA-MANNOSIDASE"/>
    <property type="match status" value="1"/>
</dbReference>
<dbReference type="RefSeq" id="WP_166985839.1">
    <property type="nucleotide sequence ID" value="NZ_CP061169.1"/>
</dbReference>
<dbReference type="Proteomes" id="UP000662814">
    <property type="component" value="Chromosome"/>
</dbReference>
<evidence type="ECO:0000313" key="8">
    <source>
        <dbReference type="Proteomes" id="UP000662814"/>
    </source>
</evidence>
<comment type="similarity">
    <text evidence="1">Belongs to the glycosyl hydrolase 2 family.</text>
</comment>
<dbReference type="PANTHER" id="PTHR42732">
    <property type="entry name" value="BETA-GALACTOSIDASE"/>
    <property type="match status" value="1"/>
</dbReference>
<dbReference type="InterPro" id="IPR017853">
    <property type="entry name" value="GH"/>
</dbReference>
<dbReference type="GO" id="GO:0016787">
    <property type="term" value="F:hydrolase activity"/>
    <property type="evidence" value="ECO:0007669"/>
    <property type="project" value="UniProtKB-KW"/>
</dbReference>
<evidence type="ECO:0000256" key="3">
    <source>
        <dbReference type="ARBA" id="ARBA00023295"/>
    </source>
</evidence>
<name>A0ABX6YJA2_9MICO</name>
<evidence type="ECO:0000313" key="7">
    <source>
        <dbReference type="EMBL" id="QPZ38674.1"/>
    </source>
</evidence>
<dbReference type="SUPFAM" id="SSF51445">
    <property type="entry name" value="(Trans)glycosidases"/>
    <property type="match status" value="1"/>
</dbReference>
<dbReference type="InterPro" id="IPR036156">
    <property type="entry name" value="Beta-gal/glucu_dom_sf"/>
</dbReference>
<evidence type="ECO:0000256" key="1">
    <source>
        <dbReference type="ARBA" id="ARBA00007401"/>
    </source>
</evidence>
<dbReference type="Pfam" id="PF00703">
    <property type="entry name" value="Glyco_hydro_2"/>
    <property type="match status" value="1"/>
</dbReference>
<reference evidence="7 8" key="1">
    <citation type="submission" date="2020-12" db="EMBL/GenBank/DDBJ databases">
        <title>Microbacterium sp. HY060.</title>
        <authorList>
            <person name="Zhou J."/>
        </authorList>
    </citation>
    <scope>NUCLEOTIDE SEQUENCE [LARGE SCALE GENOMIC DNA]</scope>
    <source>
        <strain evidence="7 8">HY60</strain>
    </source>
</reference>
<keyword evidence="8" id="KW-1185">Reference proteome</keyword>
<feature type="region of interest" description="Disordered" evidence="4">
    <location>
        <begin position="608"/>
        <end position="648"/>
    </location>
</feature>
<evidence type="ECO:0000259" key="5">
    <source>
        <dbReference type="Pfam" id="PF00703"/>
    </source>
</evidence>
<proteinExistence type="inferred from homology"/>
<organism evidence="7 8">
    <name type="scientific">Paramicrobacterium chengjingii</name>
    <dbReference type="NCBI Taxonomy" id="2769067"/>
    <lineage>
        <taxon>Bacteria</taxon>
        <taxon>Bacillati</taxon>
        <taxon>Actinomycetota</taxon>
        <taxon>Actinomycetes</taxon>
        <taxon>Micrococcales</taxon>
        <taxon>Microbacteriaceae</taxon>
        <taxon>Paramicrobacterium</taxon>
    </lineage>
</organism>
<dbReference type="InterPro" id="IPR006104">
    <property type="entry name" value="Glyco_hydro_2_N"/>
</dbReference>
<gene>
    <name evidence="7" type="ORF">HCR76_00760</name>
</gene>
<dbReference type="Gene3D" id="3.20.20.80">
    <property type="entry name" value="Glycosidases"/>
    <property type="match status" value="1"/>
</dbReference>
<protein>
    <submittedName>
        <fullName evidence="7">Glycoside hydrolase family 2</fullName>
    </submittedName>
</protein>
<sequence>MTLLTPWGETLDPDNPLAEYPRPQLVRDSYVNLNGRWQYVFTPGHSATQDAAAASDPVAVADPSTPPSQWAGEIIVPFSPETPLSEVERMLQPDELLWYRRTVTLPSGFVGERVLLHFGAVDQACEVAVNGVRVGGHTGGFLPFALDITEALAARQADAGAAEHEIVVAVRDVTDTSWLSRGKQARKRGGIWYSPQSGIWQTVWLESLPTVAVDGLELTPRLDERAVDVRVRCDNANAGDAATVTVRAGDDVIATASVSANSTTRIALAPEHDMRPWSPERPFLYDVEVTLGDDRVTSYVGMRSFGVGPDAHGTPRLLLNGNPYFHAGLLDQGYWSDGWLTAPSDAALEYDVQLAKDLGFTMLRKHIKIEPLRWYYHCDRLGMLVWQDMVNGGTSYNPLIITVPSVGTGPVSDHRYKAFGRADAAGRASYRDELRATVEHLRSIVSLALWVPFNEAWGQFDALQIEKELRALDDTRPIDHASGWHDQGGGDLKSLHVYFRAFRVKDAWLGSGRALALTEYGGYSHRVEGHCFNDREFGYRKYATDAGLEAAFVRLHTDQVVPAVKRGLAASVYTQLSDVEDEVNGVVTYDRRVVKIPAASVRRVNAQLTAGNALPPPSGHTVQPSPGRAASSHRPGQPPKGAKNPHET</sequence>
<dbReference type="InterPro" id="IPR051913">
    <property type="entry name" value="GH2_Domain-Containing"/>
</dbReference>
<evidence type="ECO:0000256" key="2">
    <source>
        <dbReference type="ARBA" id="ARBA00022801"/>
    </source>
</evidence>
<accession>A0ABX6YJA2</accession>
<dbReference type="InterPro" id="IPR008979">
    <property type="entry name" value="Galactose-bd-like_sf"/>
</dbReference>
<dbReference type="Gene3D" id="2.60.120.260">
    <property type="entry name" value="Galactose-binding domain-like"/>
    <property type="match status" value="1"/>
</dbReference>
<feature type="domain" description="Glycosyl hydrolases family 2 sugar binding" evidence="6">
    <location>
        <begin position="32"/>
        <end position="181"/>
    </location>
</feature>
<evidence type="ECO:0000256" key="4">
    <source>
        <dbReference type="SAM" id="MobiDB-lite"/>
    </source>
</evidence>
<dbReference type="Pfam" id="PF02837">
    <property type="entry name" value="Glyco_hydro_2_N"/>
    <property type="match status" value="1"/>
</dbReference>
<dbReference type="SUPFAM" id="SSF49303">
    <property type="entry name" value="beta-Galactosidase/glucuronidase domain"/>
    <property type="match status" value="1"/>
</dbReference>
<keyword evidence="2 7" id="KW-0378">Hydrolase</keyword>
<dbReference type="EMBL" id="CP061169">
    <property type="protein sequence ID" value="QPZ38674.1"/>
    <property type="molecule type" value="Genomic_DNA"/>
</dbReference>
<dbReference type="InterPro" id="IPR006102">
    <property type="entry name" value="Ig-like_GH2"/>
</dbReference>
<feature type="domain" description="Glycoside hydrolase family 2 immunoglobulin-like beta-sandwich" evidence="5">
    <location>
        <begin position="212"/>
        <end position="303"/>
    </location>
</feature>